<protein>
    <submittedName>
        <fullName evidence="2">Sugar phosphate isomerase/epimerase</fullName>
    </submittedName>
</protein>
<evidence type="ECO:0000313" key="2">
    <source>
        <dbReference type="EMBL" id="AYQ72146.1"/>
    </source>
</evidence>
<dbReference type="Proteomes" id="UP000269097">
    <property type="component" value="Chromosome"/>
</dbReference>
<dbReference type="InterPro" id="IPR013022">
    <property type="entry name" value="Xyl_isomerase-like_TIM-brl"/>
</dbReference>
<reference evidence="2 3" key="1">
    <citation type="submission" date="2018-10" db="EMBL/GenBank/DDBJ databases">
        <title>Genome Sequence of Cohnella sp.</title>
        <authorList>
            <person name="Srinivasan S."/>
            <person name="Kim M.K."/>
        </authorList>
    </citation>
    <scope>NUCLEOTIDE SEQUENCE [LARGE SCALE GENOMIC DNA]</scope>
    <source>
        <strain evidence="2 3">18JY8-7</strain>
    </source>
</reference>
<keyword evidence="3" id="KW-1185">Reference proteome</keyword>
<dbReference type="PANTHER" id="PTHR12110">
    <property type="entry name" value="HYDROXYPYRUVATE ISOMERASE"/>
    <property type="match status" value="1"/>
</dbReference>
<proteinExistence type="predicted"/>
<dbReference type="SUPFAM" id="SSF51658">
    <property type="entry name" value="Xylose isomerase-like"/>
    <property type="match status" value="1"/>
</dbReference>
<organism evidence="2 3">
    <name type="scientific">Cohnella candidum</name>
    <dbReference type="NCBI Taxonomy" id="2674991"/>
    <lineage>
        <taxon>Bacteria</taxon>
        <taxon>Bacillati</taxon>
        <taxon>Bacillota</taxon>
        <taxon>Bacilli</taxon>
        <taxon>Bacillales</taxon>
        <taxon>Paenibacillaceae</taxon>
        <taxon>Cohnella</taxon>
    </lineage>
</organism>
<dbReference type="AlphaFoldDB" id="A0A3G3JVA0"/>
<dbReference type="GO" id="GO:0016853">
    <property type="term" value="F:isomerase activity"/>
    <property type="evidence" value="ECO:0007669"/>
    <property type="project" value="UniProtKB-KW"/>
</dbReference>
<dbReference type="Gene3D" id="3.20.20.150">
    <property type="entry name" value="Divalent-metal-dependent TIM barrel enzymes"/>
    <property type="match status" value="1"/>
</dbReference>
<evidence type="ECO:0000313" key="3">
    <source>
        <dbReference type="Proteomes" id="UP000269097"/>
    </source>
</evidence>
<name>A0A3G3JVA0_9BACL</name>
<gene>
    <name evidence="2" type="ORF">EAV92_05925</name>
</gene>
<feature type="domain" description="Xylose isomerase-like TIM barrel" evidence="1">
    <location>
        <begin position="57"/>
        <end position="302"/>
    </location>
</feature>
<dbReference type="EMBL" id="CP033433">
    <property type="protein sequence ID" value="AYQ72146.1"/>
    <property type="molecule type" value="Genomic_DNA"/>
</dbReference>
<dbReference type="Pfam" id="PF01261">
    <property type="entry name" value="AP_endonuc_2"/>
    <property type="match status" value="1"/>
</dbReference>
<dbReference type="KEGG" id="coh:EAV92_05925"/>
<dbReference type="InterPro" id="IPR036237">
    <property type="entry name" value="Xyl_isomerase-like_sf"/>
</dbReference>
<dbReference type="PANTHER" id="PTHR12110:SF48">
    <property type="entry name" value="BLL3656 PROTEIN"/>
    <property type="match status" value="1"/>
</dbReference>
<keyword evidence="2" id="KW-0413">Isomerase</keyword>
<sequence length="308" mass="33777">MDPAAGRRFVVSSEPGVRRDGLTTYLRERRERVMFPFRASLNASTLFPYRLDAEAQIRVAAEAGYEGIELWVKDIEAYVAHGGSLHSLRSLLRESGLTLANAIAFFRWADRDEGVREAGILQAKREAEMLAGLGCVAVAAPPFGDVEGVSLDEMAVHYARLAEVVRGAGVEPYLEFWGRAKRLSRLSEAIYVAMESGVRDAKILLDPFHMYTGGSSVEGIASLSANAIGIVHANDYPASPERSEIADRDRVFPGEGVAPSRLLARRLHDTGYRGFLSLELFQEDVGGRSALEIAVYGLERIRSAYAVE</sequence>
<accession>A0A3G3JVA0</accession>
<evidence type="ECO:0000259" key="1">
    <source>
        <dbReference type="Pfam" id="PF01261"/>
    </source>
</evidence>
<dbReference type="InterPro" id="IPR050312">
    <property type="entry name" value="IolE/XylAMocC-like"/>
</dbReference>